<accession>A0A7R9BT34</accession>
<feature type="domain" description="EF-hand" evidence="5">
    <location>
        <begin position="100"/>
        <end position="135"/>
    </location>
</feature>
<dbReference type="Gene3D" id="1.10.238.10">
    <property type="entry name" value="EF-hand"/>
    <property type="match status" value="2"/>
</dbReference>
<dbReference type="EMBL" id="OA883932">
    <property type="protein sequence ID" value="CAD7280021.1"/>
    <property type="molecule type" value="Genomic_DNA"/>
</dbReference>
<dbReference type="Proteomes" id="UP000678499">
    <property type="component" value="Unassembled WGS sequence"/>
</dbReference>
<keyword evidence="7" id="KW-1185">Reference proteome</keyword>
<organism evidence="6">
    <name type="scientific">Notodromas monacha</name>
    <dbReference type="NCBI Taxonomy" id="399045"/>
    <lineage>
        <taxon>Eukaryota</taxon>
        <taxon>Metazoa</taxon>
        <taxon>Ecdysozoa</taxon>
        <taxon>Arthropoda</taxon>
        <taxon>Crustacea</taxon>
        <taxon>Oligostraca</taxon>
        <taxon>Ostracoda</taxon>
        <taxon>Podocopa</taxon>
        <taxon>Podocopida</taxon>
        <taxon>Cypridocopina</taxon>
        <taxon>Cypridoidea</taxon>
        <taxon>Cyprididae</taxon>
        <taxon>Notodromas</taxon>
    </lineage>
</organism>
<evidence type="ECO:0000256" key="1">
    <source>
        <dbReference type="ARBA" id="ARBA00022723"/>
    </source>
</evidence>
<keyword evidence="4" id="KW-0460">Magnesium</keyword>
<dbReference type="OrthoDB" id="114727at2759"/>
<name>A0A7R9BT34_9CRUS</name>
<evidence type="ECO:0000256" key="4">
    <source>
        <dbReference type="ARBA" id="ARBA00022842"/>
    </source>
</evidence>
<dbReference type="PROSITE" id="PS00018">
    <property type="entry name" value="EF_HAND_1"/>
    <property type="match status" value="2"/>
</dbReference>
<dbReference type="PANTHER" id="PTHR45791">
    <property type="entry name" value="CALCIUM AND INTEGRIN BINDING FAMILY MEMBER 2"/>
    <property type="match status" value="1"/>
</dbReference>
<keyword evidence="3" id="KW-0106">Calcium</keyword>
<reference evidence="6" key="1">
    <citation type="submission" date="2020-11" db="EMBL/GenBank/DDBJ databases">
        <authorList>
            <person name="Tran Van P."/>
        </authorList>
    </citation>
    <scope>NUCLEOTIDE SEQUENCE</scope>
</reference>
<dbReference type="Pfam" id="PF13499">
    <property type="entry name" value="EF-hand_7"/>
    <property type="match status" value="1"/>
</dbReference>
<dbReference type="SUPFAM" id="SSF47473">
    <property type="entry name" value="EF-hand"/>
    <property type="match status" value="1"/>
</dbReference>
<evidence type="ECO:0000313" key="6">
    <source>
        <dbReference type="EMBL" id="CAD7280021.1"/>
    </source>
</evidence>
<dbReference type="InterPro" id="IPR051433">
    <property type="entry name" value="CIBP"/>
</dbReference>
<dbReference type="GO" id="GO:0005509">
    <property type="term" value="F:calcium ion binding"/>
    <property type="evidence" value="ECO:0007669"/>
    <property type="project" value="InterPro"/>
</dbReference>
<dbReference type="InterPro" id="IPR011992">
    <property type="entry name" value="EF-hand-dom_pair"/>
</dbReference>
<keyword evidence="2" id="KW-0677">Repeat</keyword>
<keyword evidence="1" id="KW-0479">Metal-binding</keyword>
<dbReference type="SMART" id="SM00054">
    <property type="entry name" value="EFh"/>
    <property type="match status" value="3"/>
</dbReference>
<dbReference type="PANTHER" id="PTHR45791:SF1">
    <property type="entry name" value="CALCIUM AND INTEGRIN BINDING FAMILY MEMBER 1"/>
    <property type="match status" value="1"/>
</dbReference>
<dbReference type="PROSITE" id="PS50222">
    <property type="entry name" value="EF_HAND_2"/>
    <property type="match status" value="2"/>
</dbReference>
<feature type="domain" description="EF-hand" evidence="5">
    <location>
        <begin position="69"/>
        <end position="98"/>
    </location>
</feature>
<gene>
    <name evidence="6" type="ORF">NMOB1V02_LOCUS7685</name>
</gene>
<protein>
    <recommendedName>
        <fullName evidence="5">EF-hand domain-containing protein</fullName>
    </recommendedName>
</protein>
<dbReference type="FunFam" id="1.10.238.10:FF:000035">
    <property type="entry name" value="Calcium and integrin-binding family member 2"/>
    <property type="match status" value="1"/>
</dbReference>
<dbReference type="GO" id="GO:0000287">
    <property type="term" value="F:magnesium ion binding"/>
    <property type="evidence" value="ECO:0007669"/>
    <property type="project" value="TreeGrafter"/>
</dbReference>
<dbReference type="AlphaFoldDB" id="A0A7R9BT34"/>
<evidence type="ECO:0000313" key="7">
    <source>
        <dbReference type="Proteomes" id="UP000678499"/>
    </source>
</evidence>
<dbReference type="EMBL" id="CAJPEX010001895">
    <property type="protein sequence ID" value="CAG0920173.1"/>
    <property type="molecule type" value="Genomic_DNA"/>
</dbReference>
<proteinExistence type="predicted"/>
<dbReference type="InterPro" id="IPR018247">
    <property type="entry name" value="EF_Hand_1_Ca_BS"/>
</dbReference>
<evidence type="ECO:0000256" key="2">
    <source>
        <dbReference type="ARBA" id="ARBA00022737"/>
    </source>
</evidence>
<evidence type="ECO:0000259" key="5">
    <source>
        <dbReference type="PROSITE" id="PS50222"/>
    </source>
</evidence>
<sequence length="185" mass="21144">MGLSHGKEFTQEELDDYQILTYLTKKEIYLAYKKFRALDPQKVSESKQNPLSMELVCTLPELRVNPFGDRICQVFSSTKDGRISFEDFLDMMSVFSDAAPASVKLEYAFRIFDFDGDDLLSAQDLGEIINRLVSPNYLLPAENTKLVGHLLEETDLDEDRALSFAEFEHAVSKAPDFVRVFVIRL</sequence>
<dbReference type="InterPro" id="IPR002048">
    <property type="entry name" value="EF_hand_dom"/>
</dbReference>
<evidence type="ECO:0000256" key="3">
    <source>
        <dbReference type="ARBA" id="ARBA00022837"/>
    </source>
</evidence>